<dbReference type="GeneID" id="54322889"/>
<sequence length="95" mass="10675">MPSATLEAEYGRRINTVNAVAAFCSVSTDPISPSTLDEIVIILRQAMESVRIHSPEHRPTKYFLCINPSNLSLEDRVMEFANTRFTHKAFSTKTC</sequence>
<evidence type="ECO:0000313" key="2">
    <source>
        <dbReference type="Proteomes" id="UP000324241"/>
    </source>
</evidence>
<name>A0A5M9MZ88_9EURO</name>
<accession>A0A5M9MZ88</accession>
<dbReference type="EMBL" id="QUQM01000002">
    <property type="protein sequence ID" value="KAA8651306.1"/>
    <property type="molecule type" value="Genomic_DNA"/>
</dbReference>
<dbReference type="Proteomes" id="UP000324241">
    <property type="component" value="Unassembled WGS sequence"/>
</dbReference>
<evidence type="ECO:0000313" key="1">
    <source>
        <dbReference type="EMBL" id="KAA8651306.1"/>
    </source>
</evidence>
<comment type="caution">
    <text evidence="1">The sequence shown here is derived from an EMBL/GenBank/DDBJ whole genome shotgun (WGS) entry which is preliminary data.</text>
</comment>
<dbReference type="RefSeq" id="XP_033430667.1">
    <property type="nucleotide sequence ID" value="XM_033564910.1"/>
</dbReference>
<dbReference type="AlphaFoldDB" id="A0A5M9MZ88"/>
<protein>
    <submittedName>
        <fullName evidence="1">Uncharacterized protein</fullName>
    </submittedName>
</protein>
<gene>
    <name evidence="1" type="ORF">ATNIH1004_000187</name>
</gene>
<proteinExistence type="predicted"/>
<organism evidence="1 2">
    <name type="scientific">Aspergillus tanneri</name>
    <dbReference type="NCBI Taxonomy" id="1220188"/>
    <lineage>
        <taxon>Eukaryota</taxon>
        <taxon>Fungi</taxon>
        <taxon>Dikarya</taxon>
        <taxon>Ascomycota</taxon>
        <taxon>Pezizomycotina</taxon>
        <taxon>Eurotiomycetes</taxon>
        <taxon>Eurotiomycetidae</taxon>
        <taxon>Eurotiales</taxon>
        <taxon>Aspergillaceae</taxon>
        <taxon>Aspergillus</taxon>
        <taxon>Aspergillus subgen. Circumdati</taxon>
    </lineage>
</organism>
<reference evidence="1 2" key="1">
    <citation type="submission" date="2019-08" db="EMBL/GenBank/DDBJ databases">
        <title>The genome sequence of a newly discovered highly antifungal drug resistant Aspergillus species, Aspergillus tanneri NIH 1004.</title>
        <authorList>
            <person name="Mounaud S."/>
            <person name="Singh I."/>
            <person name="Joardar V."/>
            <person name="Pakala S."/>
            <person name="Pakala S."/>
            <person name="Venepally P."/>
            <person name="Chung J.K."/>
            <person name="Losada L."/>
            <person name="Nierman W.C."/>
        </authorList>
    </citation>
    <scope>NUCLEOTIDE SEQUENCE [LARGE SCALE GENOMIC DNA]</scope>
    <source>
        <strain evidence="1 2">NIH1004</strain>
    </source>
</reference>